<dbReference type="PANTHER" id="PTHR21237:SF23">
    <property type="entry name" value="GRPE PROTEIN HOMOLOG, MITOCHONDRIAL"/>
    <property type="match status" value="1"/>
</dbReference>
<dbReference type="GO" id="GO:0001405">
    <property type="term" value="C:PAM complex, Tim23 associated import motor"/>
    <property type="evidence" value="ECO:0007669"/>
    <property type="project" value="TreeGrafter"/>
</dbReference>
<dbReference type="InterPro" id="IPR000740">
    <property type="entry name" value="GrpE"/>
</dbReference>
<organism evidence="10 11">
    <name type="scientific">Oedothorax gibbosus</name>
    <dbReference type="NCBI Taxonomy" id="931172"/>
    <lineage>
        <taxon>Eukaryota</taxon>
        <taxon>Metazoa</taxon>
        <taxon>Ecdysozoa</taxon>
        <taxon>Arthropoda</taxon>
        <taxon>Chelicerata</taxon>
        <taxon>Arachnida</taxon>
        <taxon>Araneae</taxon>
        <taxon>Araneomorphae</taxon>
        <taxon>Entelegynae</taxon>
        <taxon>Araneoidea</taxon>
        <taxon>Linyphiidae</taxon>
        <taxon>Erigoninae</taxon>
        <taxon>Oedothorax</taxon>
    </lineage>
</organism>
<evidence type="ECO:0000256" key="2">
    <source>
        <dbReference type="ARBA" id="ARBA00009054"/>
    </source>
</evidence>
<dbReference type="HAMAP" id="MF_01151">
    <property type="entry name" value="GrpE"/>
    <property type="match status" value="1"/>
</dbReference>
<dbReference type="Gene3D" id="3.90.20.20">
    <property type="match status" value="1"/>
</dbReference>
<dbReference type="EMBL" id="JAFNEN010000238">
    <property type="protein sequence ID" value="KAG8188406.1"/>
    <property type="molecule type" value="Genomic_DNA"/>
</dbReference>
<protein>
    <recommendedName>
        <fullName evidence="7">GrpE protein homolog</fullName>
    </recommendedName>
</protein>
<dbReference type="GO" id="GO:0042803">
    <property type="term" value="F:protein homodimerization activity"/>
    <property type="evidence" value="ECO:0007669"/>
    <property type="project" value="InterPro"/>
</dbReference>
<evidence type="ECO:0000256" key="5">
    <source>
        <dbReference type="ARBA" id="ARBA00023186"/>
    </source>
</evidence>
<comment type="function">
    <text evidence="6">Essential component of the PAM complex, a complex required for the translocation of transit peptide-containing proteins from the inner membrane into the mitochondrial matrix in an ATP-dependent manner. Seems to control the nucleotide-dependent binding of mitochondrial HSP70 to substrate proteins.</text>
</comment>
<dbReference type="GO" id="GO:0051087">
    <property type="term" value="F:protein-folding chaperone binding"/>
    <property type="evidence" value="ECO:0007669"/>
    <property type="project" value="InterPro"/>
</dbReference>
<dbReference type="SUPFAM" id="SSF51064">
    <property type="entry name" value="Head domain of nucleotide exchange factor GrpE"/>
    <property type="match status" value="1"/>
</dbReference>
<reference evidence="10 11" key="1">
    <citation type="journal article" date="2022" name="Nat. Ecol. Evol.">
        <title>A masculinizing supergene underlies an exaggerated male reproductive morph in a spider.</title>
        <authorList>
            <person name="Hendrickx F."/>
            <person name="De Corte Z."/>
            <person name="Sonet G."/>
            <person name="Van Belleghem S.M."/>
            <person name="Kostlbacher S."/>
            <person name="Vangestel C."/>
        </authorList>
    </citation>
    <scope>NUCLEOTIDE SEQUENCE [LARGE SCALE GENOMIC DNA]</scope>
    <source>
        <strain evidence="10">W744_W776</strain>
    </source>
</reference>
<dbReference type="AlphaFoldDB" id="A0AAV6UVR2"/>
<dbReference type="FunFam" id="3.90.20.20:FF:000003">
    <property type="entry name" value="GrpE protein homolog"/>
    <property type="match status" value="1"/>
</dbReference>
<dbReference type="GO" id="GO:0030150">
    <property type="term" value="P:protein import into mitochondrial matrix"/>
    <property type="evidence" value="ECO:0007669"/>
    <property type="project" value="TreeGrafter"/>
</dbReference>
<comment type="similarity">
    <text evidence="2 8">Belongs to the GrpE family.</text>
</comment>
<accession>A0AAV6UVR2</accession>
<dbReference type="InterPro" id="IPR013805">
    <property type="entry name" value="GrpE_CC"/>
</dbReference>
<gene>
    <name evidence="10" type="ORF">JTE90_007982</name>
</gene>
<dbReference type="GO" id="GO:0000774">
    <property type="term" value="F:adenyl-nucleotide exchange factor activity"/>
    <property type="evidence" value="ECO:0007669"/>
    <property type="project" value="InterPro"/>
</dbReference>
<keyword evidence="5 7" id="KW-0143">Chaperone</keyword>
<evidence type="ECO:0000256" key="9">
    <source>
        <dbReference type="SAM" id="MobiDB-lite"/>
    </source>
</evidence>
<name>A0AAV6UVR2_9ARAC</name>
<evidence type="ECO:0000256" key="4">
    <source>
        <dbReference type="ARBA" id="ARBA00023128"/>
    </source>
</evidence>
<sequence length="244" mass="27011">MAASINRGSMIFVQKALKYFPLRQISILTSEKTSLCGSRHRVHHRNVFWHSSSASAAMKDQPAGAEKPSEGEENVKPEASPRETELLQENEKLAENFATMNDKYKRSLADNENIRTRMRKEIADAKQYGIQGFVKDLVEVADVLGRATDSVPKSALDEGNPHLKSLFEGLLMTNAQLLSVFKRHGVAQINPIGEKFNPNLHEALFEQVDDSKEAGTVGTVTQVGYSLHDRVVRPAKVGVVKAKS</sequence>
<proteinExistence type="inferred from homology"/>
<evidence type="ECO:0000256" key="7">
    <source>
        <dbReference type="RuleBase" id="RU000640"/>
    </source>
</evidence>
<dbReference type="FunFam" id="2.30.22.10:FF:000002">
    <property type="entry name" value="GrpE protein homolog"/>
    <property type="match status" value="1"/>
</dbReference>
<evidence type="ECO:0000256" key="6">
    <source>
        <dbReference type="ARBA" id="ARBA00045572"/>
    </source>
</evidence>
<evidence type="ECO:0000256" key="8">
    <source>
        <dbReference type="RuleBase" id="RU004478"/>
    </source>
</evidence>
<evidence type="ECO:0000256" key="1">
    <source>
        <dbReference type="ARBA" id="ARBA00004305"/>
    </source>
</evidence>
<comment type="caution">
    <text evidence="10">The sequence shown here is derived from an EMBL/GenBank/DDBJ whole genome shotgun (WGS) entry which is preliminary data.</text>
</comment>
<dbReference type="GO" id="GO:0051082">
    <property type="term" value="F:unfolded protein binding"/>
    <property type="evidence" value="ECO:0007669"/>
    <property type="project" value="TreeGrafter"/>
</dbReference>
<feature type="region of interest" description="Disordered" evidence="9">
    <location>
        <begin position="53"/>
        <end position="84"/>
    </location>
</feature>
<keyword evidence="4 7" id="KW-0496">Mitochondrion</keyword>
<dbReference type="Pfam" id="PF01025">
    <property type="entry name" value="GrpE"/>
    <property type="match status" value="1"/>
</dbReference>
<dbReference type="CDD" id="cd00446">
    <property type="entry name" value="GrpE"/>
    <property type="match status" value="1"/>
</dbReference>
<dbReference type="PROSITE" id="PS01071">
    <property type="entry name" value="GRPE"/>
    <property type="match status" value="1"/>
</dbReference>
<dbReference type="PANTHER" id="PTHR21237">
    <property type="entry name" value="GRPE PROTEIN"/>
    <property type="match status" value="1"/>
</dbReference>
<evidence type="ECO:0000313" key="10">
    <source>
        <dbReference type="EMBL" id="KAG8188406.1"/>
    </source>
</evidence>
<keyword evidence="11" id="KW-1185">Reference proteome</keyword>
<dbReference type="SUPFAM" id="SSF58014">
    <property type="entry name" value="Coiled-coil domain of nucleotide exchange factor GrpE"/>
    <property type="match status" value="1"/>
</dbReference>
<dbReference type="Gene3D" id="2.30.22.10">
    <property type="entry name" value="Head domain of nucleotide exchange factor GrpE"/>
    <property type="match status" value="1"/>
</dbReference>
<dbReference type="InterPro" id="IPR009012">
    <property type="entry name" value="GrpE_head"/>
</dbReference>
<evidence type="ECO:0000256" key="3">
    <source>
        <dbReference type="ARBA" id="ARBA00022946"/>
    </source>
</evidence>
<comment type="subcellular location">
    <subcellularLocation>
        <location evidence="1 7">Mitochondrion matrix</location>
    </subcellularLocation>
</comment>
<dbReference type="GO" id="GO:0006457">
    <property type="term" value="P:protein folding"/>
    <property type="evidence" value="ECO:0007669"/>
    <property type="project" value="InterPro"/>
</dbReference>
<dbReference type="Proteomes" id="UP000827092">
    <property type="component" value="Unassembled WGS sequence"/>
</dbReference>
<feature type="compositionally biased region" description="Basic and acidic residues" evidence="9">
    <location>
        <begin position="67"/>
        <end position="84"/>
    </location>
</feature>
<evidence type="ECO:0000313" key="11">
    <source>
        <dbReference type="Proteomes" id="UP000827092"/>
    </source>
</evidence>
<dbReference type="PRINTS" id="PR00773">
    <property type="entry name" value="GRPEPROTEIN"/>
</dbReference>
<keyword evidence="3" id="KW-0809">Transit peptide</keyword>